<dbReference type="InterPro" id="IPR023187">
    <property type="entry name" value="Tscrpt_reg_MarR-type_CS"/>
</dbReference>
<gene>
    <name evidence="5" type="primary">marR_12</name>
    <name evidence="5" type="ORF">IWT5_01249</name>
</gene>
<dbReference type="PROSITE" id="PS01117">
    <property type="entry name" value="HTH_MARR_1"/>
    <property type="match status" value="1"/>
</dbReference>
<keyword evidence="6" id="KW-1185">Reference proteome</keyword>
<dbReference type="GO" id="GO:0003700">
    <property type="term" value="F:DNA-binding transcription factor activity"/>
    <property type="evidence" value="ECO:0007669"/>
    <property type="project" value="InterPro"/>
</dbReference>
<sequence>MNNFGYLIMDVAKELRYQLNVALEKEGITSAQWAVIAQLKLSKDPLTSAQVAGIVGMDRATVSGIVKRLAAKELVAVQASSQDRRARVLTLTAKGEETFKRCEQIANAQMSEFAIPLEQQEQATLVSLLIKLEEGHHVG</sequence>
<keyword evidence="1" id="KW-0805">Transcription regulation</keyword>
<evidence type="ECO:0000313" key="6">
    <source>
        <dbReference type="Proteomes" id="UP000223370"/>
    </source>
</evidence>
<protein>
    <submittedName>
        <fullName evidence="5">MarR family transcriptional regulator</fullName>
    </submittedName>
</protein>
<dbReference type="InterPro" id="IPR036388">
    <property type="entry name" value="WH-like_DNA-bd_sf"/>
</dbReference>
<dbReference type="SUPFAM" id="SSF46785">
    <property type="entry name" value="Winged helix' DNA-binding domain"/>
    <property type="match status" value="1"/>
</dbReference>
<dbReference type="InterPro" id="IPR039422">
    <property type="entry name" value="MarR/SlyA-like"/>
</dbReference>
<comment type="caution">
    <text evidence="5">The sequence shown here is derived from an EMBL/GenBank/DDBJ whole genome shotgun (WGS) entry which is preliminary data.</text>
</comment>
<dbReference type="PANTHER" id="PTHR33164:SF43">
    <property type="entry name" value="HTH-TYPE TRANSCRIPTIONAL REPRESSOR YETL"/>
    <property type="match status" value="1"/>
</dbReference>
<dbReference type="GO" id="GO:0006950">
    <property type="term" value="P:response to stress"/>
    <property type="evidence" value="ECO:0007669"/>
    <property type="project" value="TreeGrafter"/>
</dbReference>
<dbReference type="SMART" id="SM00347">
    <property type="entry name" value="HTH_MARR"/>
    <property type="match status" value="1"/>
</dbReference>
<evidence type="ECO:0000256" key="1">
    <source>
        <dbReference type="ARBA" id="ARBA00023015"/>
    </source>
</evidence>
<dbReference type="RefSeq" id="WP_098824546.1">
    <property type="nucleotide sequence ID" value="NZ_BCMJ01000004.1"/>
</dbReference>
<dbReference type="Proteomes" id="UP000223370">
    <property type="component" value="Unassembled WGS sequence"/>
</dbReference>
<proteinExistence type="predicted"/>
<dbReference type="Gene3D" id="1.10.10.10">
    <property type="entry name" value="Winged helix-like DNA-binding domain superfamily/Winged helix DNA-binding domain"/>
    <property type="match status" value="1"/>
</dbReference>
<organism evidence="5 6">
    <name type="scientific">Secundilactobacillus silagincola</name>
    <dbReference type="NCBI Taxonomy" id="1714681"/>
    <lineage>
        <taxon>Bacteria</taxon>
        <taxon>Bacillati</taxon>
        <taxon>Bacillota</taxon>
        <taxon>Bacilli</taxon>
        <taxon>Lactobacillales</taxon>
        <taxon>Lactobacillaceae</taxon>
        <taxon>Secundilactobacillus</taxon>
    </lineage>
</organism>
<dbReference type="GO" id="GO:0003677">
    <property type="term" value="F:DNA binding"/>
    <property type="evidence" value="ECO:0007669"/>
    <property type="project" value="UniProtKB-KW"/>
</dbReference>
<dbReference type="PROSITE" id="PS50995">
    <property type="entry name" value="HTH_MARR_2"/>
    <property type="match status" value="1"/>
</dbReference>
<evidence type="ECO:0000259" key="4">
    <source>
        <dbReference type="PROSITE" id="PS50995"/>
    </source>
</evidence>
<keyword evidence="2" id="KW-0238">DNA-binding</keyword>
<dbReference type="OrthoDB" id="5327581at2"/>
<dbReference type="PANTHER" id="PTHR33164">
    <property type="entry name" value="TRANSCRIPTIONAL REGULATOR, MARR FAMILY"/>
    <property type="match status" value="1"/>
</dbReference>
<accession>A0A1Z5J255</accession>
<evidence type="ECO:0000313" key="5">
    <source>
        <dbReference type="EMBL" id="GAX08097.1"/>
    </source>
</evidence>
<dbReference type="AlphaFoldDB" id="A0A1Z5J255"/>
<evidence type="ECO:0000256" key="3">
    <source>
        <dbReference type="ARBA" id="ARBA00023163"/>
    </source>
</evidence>
<dbReference type="Pfam" id="PF12802">
    <property type="entry name" value="MarR_2"/>
    <property type="match status" value="1"/>
</dbReference>
<feature type="domain" description="HTH marR-type" evidence="4">
    <location>
        <begin position="1"/>
        <end position="134"/>
    </location>
</feature>
<dbReference type="InterPro" id="IPR000835">
    <property type="entry name" value="HTH_MarR-typ"/>
</dbReference>
<dbReference type="InterPro" id="IPR036390">
    <property type="entry name" value="WH_DNA-bd_sf"/>
</dbReference>
<keyword evidence="3" id="KW-0804">Transcription</keyword>
<reference evidence="5 6" key="1">
    <citation type="submission" date="2015-11" db="EMBL/GenBank/DDBJ databases">
        <title>Draft genome sequences of new species of the genus Lactobacillus isolated from orchardgrass silage.</title>
        <authorList>
            <person name="Tohno M."/>
            <person name="Tanizawa Y."/>
            <person name="Arita M."/>
        </authorList>
    </citation>
    <scope>NUCLEOTIDE SEQUENCE [LARGE SCALE GENOMIC DNA]</scope>
    <source>
        <strain evidence="5 6">IWT5</strain>
    </source>
</reference>
<name>A0A1Z5J255_9LACO</name>
<evidence type="ECO:0000256" key="2">
    <source>
        <dbReference type="ARBA" id="ARBA00023125"/>
    </source>
</evidence>
<dbReference type="EMBL" id="BCMJ01000004">
    <property type="protein sequence ID" value="GAX08097.1"/>
    <property type="molecule type" value="Genomic_DNA"/>
</dbReference>
<dbReference type="PRINTS" id="PR00598">
    <property type="entry name" value="HTHMARR"/>
</dbReference>